<feature type="compositionally biased region" description="Basic and acidic residues" evidence="1">
    <location>
        <begin position="40"/>
        <end position="63"/>
    </location>
</feature>
<dbReference type="RefSeq" id="WP_165373476.1">
    <property type="nucleotide sequence ID" value="NZ_CP012670.1"/>
</dbReference>
<keyword evidence="2" id="KW-0472">Membrane</keyword>
<feature type="compositionally biased region" description="Low complexity" evidence="1">
    <location>
        <begin position="282"/>
        <end position="304"/>
    </location>
</feature>
<feature type="region of interest" description="Disordered" evidence="1">
    <location>
        <begin position="1"/>
        <end position="94"/>
    </location>
</feature>
<feature type="compositionally biased region" description="Low complexity" evidence="1">
    <location>
        <begin position="342"/>
        <end position="366"/>
    </location>
</feature>
<accession>A0A4P2Q944</accession>
<keyword evidence="2" id="KW-0812">Transmembrane</keyword>
<dbReference type="AlphaFoldDB" id="A0A4P2Q944"/>
<feature type="transmembrane region" description="Helical" evidence="2">
    <location>
        <begin position="206"/>
        <end position="224"/>
    </location>
</feature>
<evidence type="ECO:0000256" key="1">
    <source>
        <dbReference type="SAM" id="MobiDB-lite"/>
    </source>
</evidence>
<reference evidence="3 4" key="1">
    <citation type="submission" date="2015-09" db="EMBL/GenBank/DDBJ databases">
        <title>Sorangium comparison.</title>
        <authorList>
            <person name="Zaburannyi N."/>
            <person name="Bunk B."/>
            <person name="Overmann J."/>
            <person name="Mueller R."/>
        </authorList>
    </citation>
    <scope>NUCLEOTIDE SEQUENCE [LARGE SCALE GENOMIC DNA]</scope>
    <source>
        <strain evidence="3 4">So ceGT47</strain>
    </source>
</reference>
<evidence type="ECO:0000256" key="2">
    <source>
        <dbReference type="SAM" id="Phobius"/>
    </source>
</evidence>
<evidence type="ECO:0000313" key="3">
    <source>
        <dbReference type="EMBL" id="AUX26039.1"/>
    </source>
</evidence>
<name>A0A4P2Q944_SORCE</name>
<feature type="region of interest" description="Disordered" evidence="1">
    <location>
        <begin position="228"/>
        <end position="252"/>
    </location>
</feature>
<feature type="region of interest" description="Disordered" evidence="1">
    <location>
        <begin position="282"/>
        <end position="396"/>
    </location>
</feature>
<protein>
    <submittedName>
        <fullName evidence="3">Uncharacterized protein</fullName>
    </submittedName>
</protein>
<evidence type="ECO:0000313" key="4">
    <source>
        <dbReference type="Proteomes" id="UP000295781"/>
    </source>
</evidence>
<organism evidence="3 4">
    <name type="scientific">Sorangium cellulosum</name>
    <name type="common">Polyangium cellulosum</name>
    <dbReference type="NCBI Taxonomy" id="56"/>
    <lineage>
        <taxon>Bacteria</taxon>
        <taxon>Pseudomonadati</taxon>
        <taxon>Myxococcota</taxon>
        <taxon>Polyangia</taxon>
        <taxon>Polyangiales</taxon>
        <taxon>Polyangiaceae</taxon>
        <taxon>Sorangium</taxon>
    </lineage>
</organism>
<sequence length="396" mass="38932">MAKQDGEAQGAPRAIQSQGEDAAKAYAVGEVAPRPLHPTVEMERVHIADPRRVPPPRGDERRGSGARNPEQRAPLADVGAPSVTMPEGLPVTKRQPIVIDSELLAQWHGERGGRGEGGAAEGLETAGAAATGAAKAAAGAAMAGAATDAAAGAAMAGAATDAAATDAAATDEAATDAAGAGAVGWVPRLAEVAAARRVERRAGRRRAMWVVAAGVVVGIASAALRTATVGSDGEDEVSGAAGGPARGGDVAPVAPAAPSAAVRAPAAPSGTAVAGAAAPLEADAGAPPDMETAMRAASARARSAAPHEGEVSARAASRPEGPRRAVIPSQESRPRGQAAPQRATPRPSATASAAPARAAAATPAREAPARPPVTAPSREAESASLPPGPYDKPNFD</sequence>
<gene>
    <name evidence="3" type="ORF">SOCEGT47_065920</name>
</gene>
<dbReference type="Proteomes" id="UP000295781">
    <property type="component" value="Chromosome"/>
</dbReference>
<keyword evidence="2" id="KW-1133">Transmembrane helix</keyword>
<proteinExistence type="predicted"/>
<dbReference type="EMBL" id="CP012670">
    <property type="protein sequence ID" value="AUX26039.1"/>
    <property type="molecule type" value="Genomic_DNA"/>
</dbReference>